<sequence length="876" mass="89531">MPLVIVSRKQSPDDLLNWVTAIRVTSSHTKAGGGRWSSRLSGLLHALHTPPHARTPPAPSVAYCAAAHDSPQPATHATAIASSVHPCDLPQASPTPSSHGSLTPPSTGESPRLTPPTPSHTHVCGTACQCGRTAPNSAPSTPSPPCPAEAAASASEEAGEPVVPVVAIIPVTASPDKRLAAQASPRLLRPGWPSHEGEARREGTRVTRSESAREAGGSGGKRRDSAGSVVSEGGGVRGVVASTLTRWRRLQGSVGSLTTSLRLRASQRLVPHADHPTTTLPPPDVAPCAADTAEDAAGPNDSASPLCTSPVGGVSPPSTSSGTTSSEEGGDSSTGTVIFRPPAGQGGAGTTSPPLAPSPTPPASPEGARQPPQTVGSELVTGGGAREAARRRASDAQACEGEPRPKRPSLETGDGAPSPPSSPSPSLPECPPPSITSHTPELPPLTSPTHSPLPLSRRRFCESMLGSEEPPAIAAPPPPPDLLTDSVSLSSDGDSGIVHEDASSRRGEARRGSAGEEARGKDRSESDRESGSDGGKREMVTSESESEKGVGGGAGRDTHHQPDTRDTEGVTTHADHRRHVTLTRTTSLHPAPTPSPPPPAEGTEGDPGGGGEGGGVEEKEESEAPLQPPSECVEEEGWKESEGSGDKSEVAVAGGSSDVDAPDGFVTLASEVLGEGEVYDEDALAGVEGAVAVEAVGVDEVNSDQDSEKDSLIVSRNDSDQELEDLPALEDDVAVVFDSDHRPWLPDTESQPQPTENGGWGSFDRRVCADTQEDEEIVEVTWSNAGPRILITVAGGDSDGATGTPNHLQESGSATSGCGGCSLEGATFPSSHVDSGLTFAPPTSASGHLTHPRAPTPKSPTTVDEWVAALPPHPTK</sequence>
<feature type="region of interest" description="Disordered" evidence="1">
    <location>
        <begin position="272"/>
        <end position="663"/>
    </location>
</feature>
<feature type="compositionally biased region" description="Pro residues" evidence="1">
    <location>
        <begin position="354"/>
        <end position="364"/>
    </location>
</feature>
<evidence type="ECO:0000256" key="1">
    <source>
        <dbReference type="SAM" id="MobiDB-lite"/>
    </source>
</evidence>
<dbReference type="OrthoDB" id="6360485at2759"/>
<feature type="compositionally biased region" description="Polar residues" evidence="1">
    <location>
        <begin position="92"/>
        <end position="109"/>
    </location>
</feature>
<feature type="region of interest" description="Disordered" evidence="1">
    <location>
        <begin position="182"/>
        <end position="233"/>
    </location>
</feature>
<feature type="compositionally biased region" description="Low complexity" evidence="1">
    <location>
        <begin position="482"/>
        <end position="495"/>
    </location>
</feature>
<dbReference type="EMBL" id="VSRR010000087">
    <property type="protein sequence ID" value="MPC09818.1"/>
    <property type="molecule type" value="Genomic_DNA"/>
</dbReference>
<comment type="caution">
    <text evidence="2">The sequence shown here is derived from an EMBL/GenBank/DDBJ whole genome shotgun (WGS) entry which is preliminary data.</text>
</comment>
<reference evidence="2 3" key="1">
    <citation type="submission" date="2019-05" db="EMBL/GenBank/DDBJ databases">
        <title>Another draft genome of Portunus trituberculatus and its Hox gene families provides insights of decapod evolution.</title>
        <authorList>
            <person name="Jeong J.-H."/>
            <person name="Song I."/>
            <person name="Kim S."/>
            <person name="Choi T."/>
            <person name="Kim D."/>
            <person name="Ryu S."/>
            <person name="Kim W."/>
        </authorList>
    </citation>
    <scope>NUCLEOTIDE SEQUENCE [LARGE SCALE GENOMIC DNA]</scope>
    <source>
        <tissue evidence="2">Muscle</tissue>
    </source>
</reference>
<evidence type="ECO:0000313" key="3">
    <source>
        <dbReference type="Proteomes" id="UP000324222"/>
    </source>
</evidence>
<accession>A0A5B7CL54</accession>
<feature type="compositionally biased region" description="Basic and acidic residues" evidence="1">
    <location>
        <begin position="556"/>
        <end position="568"/>
    </location>
</feature>
<feature type="compositionally biased region" description="Gly residues" evidence="1">
    <location>
        <begin position="605"/>
        <end position="614"/>
    </location>
</feature>
<feature type="compositionally biased region" description="Low complexity" evidence="1">
    <location>
        <begin position="286"/>
        <end position="297"/>
    </location>
</feature>
<protein>
    <submittedName>
        <fullName evidence="2">Uncharacterized protein</fullName>
    </submittedName>
</protein>
<evidence type="ECO:0000313" key="2">
    <source>
        <dbReference type="EMBL" id="MPC09818.1"/>
    </source>
</evidence>
<proteinExistence type="predicted"/>
<feature type="region of interest" description="Disordered" evidence="1">
    <location>
        <begin position="698"/>
        <end position="728"/>
    </location>
</feature>
<dbReference type="Proteomes" id="UP000324222">
    <property type="component" value="Unassembled WGS sequence"/>
</dbReference>
<feature type="region of interest" description="Disordered" evidence="1">
    <location>
        <begin position="741"/>
        <end position="766"/>
    </location>
</feature>
<feature type="compositionally biased region" description="Basic and acidic residues" evidence="1">
    <location>
        <begin position="195"/>
        <end position="213"/>
    </location>
</feature>
<feature type="compositionally biased region" description="Basic and acidic residues" evidence="1">
    <location>
        <begin position="636"/>
        <end position="649"/>
    </location>
</feature>
<gene>
    <name evidence="2" type="ORF">E2C01_002437</name>
</gene>
<feature type="compositionally biased region" description="Pro residues" evidence="1">
    <location>
        <begin position="591"/>
        <end position="600"/>
    </location>
</feature>
<organism evidence="2 3">
    <name type="scientific">Portunus trituberculatus</name>
    <name type="common">Swimming crab</name>
    <name type="synonym">Neptunus trituberculatus</name>
    <dbReference type="NCBI Taxonomy" id="210409"/>
    <lineage>
        <taxon>Eukaryota</taxon>
        <taxon>Metazoa</taxon>
        <taxon>Ecdysozoa</taxon>
        <taxon>Arthropoda</taxon>
        <taxon>Crustacea</taxon>
        <taxon>Multicrustacea</taxon>
        <taxon>Malacostraca</taxon>
        <taxon>Eumalacostraca</taxon>
        <taxon>Eucarida</taxon>
        <taxon>Decapoda</taxon>
        <taxon>Pleocyemata</taxon>
        <taxon>Brachyura</taxon>
        <taxon>Eubrachyura</taxon>
        <taxon>Portunoidea</taxon>
        <taxon>Portunidae</taxon>
        <taxon>Portuninae</taxon>
        <taxon>Portunus</taxon>
    </lineage>
</organism>
<feature type="compositionally biased region" description="Low complexity" evidence="1">
    <location>
        <begin position="308"/>
        <end position="337"/>
    </location>
</feature>
<dbReference type="AlphaFoldDB" id="A0A5B7CL54"/>
<feature type="compositionally biased region" description="Pro residues" evidence="1">
    <location>
        <begin position="417"/>
        <end position="434"/>
    </location>
</feature>
<feature type="region of interest" description="Disordered" evidence="1">
    <location>
        <begin position="86"/>
        <end position="120"/>
    </location>
</feature>
<feature type="compositionally biased region" description="Basic and acidic residues" evidence="1">
    <location>
        <begin position="497"/>
        <end position="548"/>
    </location>
</feature>
<keyword evidence="3" id="KW-1185">Reference proteome</keyword>
<feature type="compositionally biased region" description="Polar residues" evidence="1">
    <location>
        <begin position="801"/>
        <end position="810"/>
    </location>
</feature>
<feature type="region of interest" description="Disordered" evidence="1">
    <location>
        <begin position="133"/>
        <end position="153"/>
    </location>
</feature>
<feature type="region of interest" description="Disordered" evidence="1">
    <location>
        <begin position="793"/>
        <end position="864"/>
    </location>
</feature>
<name>A0A5B7CL54_PORTR</name>